<dbReference type="Proteomes" id="UP000015105">
    <property type="component" value="Chromosome 3D"/>
</dbReference>
<name>A0A453F0P4_AEGTS</name>
<evidence type="ECO:0000313" key="2">
    <source>
        <dbReference type="Proteomes" id="UP000015105"/>
    </source>
</evidence>
<reference evidence="2" key="1">
    <citation type="journal article" date="2014" name="Science">
        <title>Ancient hybridizations among the ancestral genomes of bread wheat.</title>
        <authorList>
            <consortium name="International Wheat Genome Sequencing Consortium,"/>
            <person name="Marcussen T."/>
            <person name="Sandve S.R."/>
            <person name="Heier L."/>
            <person name="Spannagl M."/>
            <person name="Pfeifer M."/>
            <person name="Jakobsen K.S."/>
            <person name="Wulff B.B."/>
            <person name="Steuernagel B."/>
            <person name="Mayer K.F."/>
            <person name="Olsen O.A."/>
        </authorList>
    </citation>
    <scope>NUCLEOTIDE SEQUENCE [LARGE SCALE GENOMIC DNA]</scope>
    <source>
        <strain evidence="2">cv. AL8/78</strain>
    </source>
</reference>
<accession>A0A453F0P4</accession>
<reference evidence="1" key="5">
    <citation type="journal article" date="2021" name="G3 (Bethesda)">
        <title>Aegilops tauschii genome assembly Aet v5.0 features greater sequence contiguity and improved annotation.</title>
        <authorList>
            <person name="Wang L."/>
            <person name="Zhu T."/>
            <person name="Rodriguez J.C."/>
            <person name="Deal K.R."/>
            <person name="Dubcovsky J."/>
            <person name="McGuire P.E."/>
            <person name="Lux T."/>
            <person name="Spannagl M."/>
            <person name="Mayer K.F.X."/>
            <person name="Baldrich P."/>
            <person name="Meyers B.C."/>
            <person name="Huo N."/>
            <person name="Gu Y.Q."/>
            <person name="Zhou H."/>
            <person name="Devos K.M."/>
            <person name="Bennetzen J.L."/>
            <person name="Unver T."/>
            <person name="Budak H."/>
            <person name="Gulick P.J."/>
            <person name="Galiba G."/>
            <person name="Kalapos B."/>
            <person name="Nelson D.R."/>
            <person name="Li P."/>
            <person name="You F.M."/>
            <person name="Luo M.C."/>
            <person name="Dvorak J."/>
        </authorList>
    </citation>
    <scope>NUCLEOTIDE SEQUENCE [LARGE SCALE GENOMIC DNA]</scope>
    <source>
        <strain evidence="1">cv. AL8/78</strain>
    </source>
</reference>
<evidence type="ECO:0000313" key="1">
    <source>
        <dbReference type="EnsemblPlants" id="AET3Gv20531900.2"/>
    </source>
</evidence>
<dbReference type="Gramene" id="AET3Gv20531900.2">
    <property type="protein sequence ID" value="AET3Gv20531900.2"/>
    <property type="gene ID" value="AET3Gv20531900"/>
</dbReference>
<reference evidence="1" key="3">
    <citation type="journal article" date="2017" name="Nature">
        <title>Genome sequence of the progenitor of the wheat D genome Aegilops tauschii.</title>
        <authorList>
            <person name="Luo M.C."/>
            <person name="Gu Y.Q."/>
            <person name="Puiu D."/>
            <person name="Wang H."/>
            <person name="Twardziok S.O."/>
            <person name="Deal K.R."/>
            <person name="Huo N."/>
            <person name="Zhu T."/>
            <person name="Wang L."/>
            <person name="Wang Y."/>
            <person name="McGuire P.E."/>
            <person name="Liu S."/>
            <person name="Long H."/>
            <person name="Ramasamy R.K."/>
            <person name="Rodriguez J.C."/>
            <person name="Van S.L."/>
            <person name="Yuan L."/>
            <person name="Wang Z."/>
            <person name="Xia Z."/>
            <person name="Xiao L."/>
            <person name="Anderson O.D."/>
            <person name="Ouyang S."/>
            <person name="Liang Y."/>
            <person name="Zimin A.V."/>
            <person name="Pertea G."/>
            <person name="Qi P."/>
            <person name="Bennetzen J.L."/>
            <person name="Dai X."/>
            <person name="Dawson M.W."/>
            <person name="Muller H.G."/>
            <person name="Kugler K."/>
            <person name="Rivarola-Duarte L."/>
            <person name="Spannagl M."/>
            <person name="Mayer K.F.X."/>
            <person name="Lu F.H."/>
            <person name="Bevan M.W."/>
            <person name="Leroy P."/>
            <person name="Li P."/>
            <person name="You F.M."/>
            <person name="Sun Q."/>
            <person name="Liu Z."/>
            <person name="Lyons E."/>
            <person name="Wicker T."/>
            <person name="Salzberg S.L."/>
            <person name="Devos K.M."/>
            <person name="Dvorak J."/>
        </authorList>
    </citation>
    <scope>NUCLEOTIDE SEQUENCE [LARGE SCALE GENOMIC DNA]</scope>
    <source>
        <strain evidence="1">cv. AL8/78</strain>
    </source>
</reference>
<reference evidence="2" key="2">
    <citation type="journal article" date="2017" name="Nat. Plants">
        <title>The Aegilops tauschii genome reveals multiple impacts of transposons.</title>
        <authorList>
            <person name="Zhao G."/>
            <person name="Zou C."/>
            <person name="Li K."/>
            <person name="Wang K."/>
            <person name="Li T."/>
            <person name="Gao L."/>
            <person name="Zhang X."/>
            <person name="Wang H."/>
            <person name="Yang Z."/>
            <person name="Liu X."/>
            <person name="Jiang W."/>
            <person name="Mao L."/>
            <person name="Kong X."/>
            <person name="Jiao Y."/>
            <person name="Jia J."/>
        </authorList>
    </citation>
    <scope>NUCLEOTIDE SEQUENCE [LARGE SCALE GENOMIC DNA]</scope>
    <source>
        <strain evidence="2">cv. AL8/78</strain>
    </source>
</reference>
<organism evidence="1 2">
    <name type="scientific">Aegilops tauschii subsp. strangulata</name>
    <name type="common">Goatgrass</name>
    <dbReference type="NCBI Taxonomy" id="200361"/>
    <lineage>
        <taxon>Eukaryota</taxon>
        <taxon>Viridiplantae</taxon>
        <taxon>Streptophyta</taxon>
        <taxon>Embryophyta</taxon>
        <taxon>Tracheophyta</taxon>
        <taxon>Spermatophyta</taxon>
        <taxon>Magnoliopsida</taxon>
        <taxon>Liliopsida</taxon>
        <taxon>Poales</taxon>
        <taxon>Poaceae</taxon>
        <taxon>BOP clade</taxon>
        <taxon>Pooideae</taxon>
        <taxon>Triticodae</taxon>
        <taxon>Triticeae</taxon>
        <taxon>Triticinae</taxon>
        <taxon>Aegilops</taxon>
    </lineage>
</organism>
<proteinExistence type="predicted"/>
<protein>
    <submittedName>
        <fullName evidence="1">Uncharacterized protein</fullName>
    </submittedName>
</protein>
<dbReference type="EnsemblPlants" id="AET3Gv20531900.2">
    <property type="protein sequence ID" value="AET3Gv20531900.2"/>
    <property type="gene ID" value="AET3Gv20531900"/>
</dbReference>
<sequence length="90" mass="9754">MLWLGWSTPSRPFARATPCFPIAIILAAGALHCRTPSLLSPSSPTIFLFCGSIEWNTWIHARPPPTSCNAGRLSHERRVAIAKNGGATEL</sequence>
<keyword evidence="2" id="KW-1185">Reference proteome</keyword>
<dbReference type="AlphaFoldDB" id="A0A453F0P4"/>
<reference evidence="1" key="4">
    <citation type="submission" date="2019-03" db="UniProtKB">
        <authorList>
            <consortium name="EnsemblPlants"/>
        </authorList>
    </citation>
    <scope>IDENTIFICATION</scope>
</reference>